<comment type="caution">
    <text evidence="3">The sequence shown here is derived from an EMBL/GenBank/DDBJ whole genome shotgun (WGS) entry which is preliminary data.</text>
</comment>
<organism evidence="3 4">
    <name type="scientific">Methanolobus halotolerans</name>
    <dbReference type="NCBI Taxonomy" id="2052935"/>
    <lineage>
        <taxon>Archaea</taxon>
        <taxon>Methanobacteriati</taxon>
        <taxon>Methanobacteriota</taxon>
        <taxon>Stenosarchaea group</taxon>
        <taxon>Methanomicrobia</taxon>
        <taxon>Methanosarcinales</taxon>
        <taxon>Methanosarcinaceae</taxon>
        <taxon>Methanolobus</taxon>
    </lineage>
</organism>
<feature type="region of interest" description="Disordered" evidence="1">
    <location>
        <begin position="181"/>
        <end position="230"/>
    </location>
</feature>
<dbReference type="EMBL" id="PGGK01000003">
    <property type="protein sequence ID" value="TGC10672.1"/>
    <property type="molecule type" value="Genomic_DNA"/>
</dbReference>
<evidence type="ECO:0000313" key="4">
    <source>
        <dbReference type="Proteomes" id="UP000297295"/>
    </source>
</evidence>
<name>A0A4E0Q124_9EURY</name>
<keyword evidence="4" id="KW-1185">Reference proteome</keyword>
<feature type="transmembrane region" description="Helical" evidence="2">
    <location>
        <begin position="36"/>
        <end position="54"/>
    </location>
</feature>
<feature type="compositionally biased region" description="Acidic residues" evidence="1">
    <location>
        <begin position="194"/>
        <end position="204"/>
    </location>
</feature>
<gene>
    <name evidence="3" type="ORF">CUN85_04125</name>
</gene>
<dbReference type="AlphaFoldDB" id="A0A4E0Q124"/>
<keyword evidence="2" id="KW-1133">Transmembrane helix</keyword>
<evidence type="ECO:0000256" key="2">
    <source>
        <dbReference type="SAM" id="Phobius"/>
    </source>
</evidence>
<accession>A0A4E0Q124</accession>
<evidence type="ECO:0000313" key="3">
    <source>
        <dbReference type="EMBL" id="TGC10672.1"/>
    </source>
</evidence>
<keyword evidence="2" id="KW-0812">Transmembrane</keyword>
<evidence type="ECO:0000256" key="1">
    <source>
        <dbReference type="SAM" id="MobiDB-lite"/>
    </source>
</evidence>
<keyword evidence="2" id="KW-0472">Membrane</keyword>
<protein>
    <submittedName>
        <fullName evidence="3">Uncharacterized protein</fullName>
    </submittedName>
</protein>
<sequence>MPALPERNSNLKLHEFVVLIINYLYYQIYEKYMKNNILIIIFLFSIFASVPVVMAEYDQNQVKLIVHNAAKEIKPGFADNGIWYEGDSEHVGLISVSEHGPLTSEMQNIDYWDLDEMLITGEFPNQIVSSSIMFSAPAPGGYRVLVQIDGYNLPLSTIRPVSENIFTRLVEQSVASGDVSKGIADNGNMQTGEYSEEEFSEYQDPELIPDAKDDTADGEMGSTEHDDESDGVDDLLFTYQLLEVEGLVENEGEIDIDDISKQDIDDYQKVHMNYVLSENFIRTMQDHAKIVNIIRAESSEDIDKLGEMDLGEGQDAGSNKEKIEQVFGNDFSFEVESPVKVKGGADYDGKDRVAGKLGEIMDLEVINKTTKDTLGKVKTGHEAASFFSDSYPGSKISKTFERMDKINSVKEEVDKYVEAYKNYEKLSEMKGASGTSAKALYAVSRTGQEVAGKIPVVGEFIKKELEVAEKIVMVIPELDNAIKNSDARQGKITNGGIGTSTPNAFLSEYGKVTQTSSGPSYSMPYTDENGQEHEIRPDFWIKVTTNGETYYVPTDEWENPIGDVAIKDIGSSWKPWKWDNCQVVKRTDPKISYNNGEEYDL</sequence>
<reference evidence="3 4" key="1">
    <citation type="submission" date="2017-11" db="EMBL/GenBank/DDBJ databases">
        <title>Isolation and Characterization of Methanogenic Archaea from Saline Meromictic Lake at Siberia.</title>
        <authorList>
            <person name="Shen Y."/>
            <person name="Huang H.-H."/>
            <person name="Lai M.-C."/>
            <person name="Chen S.-C."/>
        </authorList>
    </citation>
    <scope>NUCLEOTIDE SEQUENCE [LARGE SCALE GENOMIC DNA]</scope>
    <source>
        <strain evidence="3 4">SY-01</strain>
    </source>
</reference>
<proteinExistence type="predicted"/>
<dbReference type="Proteomes" id="UP000297295">
    <property type="component" value="Unassembled WGS sequence"/>
</dbReference>